<dbReference type="InterPro" id="IPR037066">
    <property type="entry name" value="Plug_dom_sf"/>
</dbReference>
<proteinExistence type="inferred from homology"/>
<keyword evidence="1" id="KW-0812">Transmembrane</keyword>
<sequence>MEISYIGYGTKNVSVVGKTNFIIELEEETNTLDEVVIIGYGAIKKADVAGAVSVLDNKNFKDQPVTQISDIFQGRVSGVQVDNSSVPGGSVRIRIRGASSINRSNDPLYVIDGIVRESGLTGLNPDDIESLQILKDASSTAIYGSRGSNGVVLITTKMGKSNKKFISIDSNVTLSSVYKRYSVLSPYEYAMAYREIKNPNAFTDQEMEAYKNGTAGIDWQDEIFRNAFTKNYKISISSGNQDTQYYISANHMSQEGITIGNSNERYQIRLNLNSDITNWLQVTTDFNASRNFRKGGGFGAHKGNPIWVALNYSPTMEIMDEQGNYNRDPYNYQGINPLGVLETNKSENLNYIVNGKVDLKFKISPNLTFTTTNGVDYYNTKGYSFESKRVSVSSSMNNADNYRFLLQTSNNLTYNLQLDKHSFTLTGVGEYSTSESRGMNFSGANLLTESVDWWDVIWLPHILLGMDIQNEH</sequence>
<evidence type="ECO:0000313" key="4">
    <source>
        <dbReference type="EMBL" id="GJM53428.1"/>
    </source>
</evidence>
<dbReference type="EMBL" id="BQKA01000059">
    <property type="protein sequence ID" value="GJM51524.1"/>
    <property type="molecule type" value="Genomic_DNA"/>
</dbReference>
<dbReference type="GO" id="GO:0009279">
    <property type="term" value="C:cell outer membrane"/>
    <property type="evidence" value="ECO:0007669"/>
    <property type="project" value="UniProtKB-SubCell"/>
</dbReference>
<feature type="domain" description="TonB-dependent receptor plug" evidence="2">
    <location>
        <begin position="45"/>
        <end position="151"/>
    </location>
</feature>
<dbReference type="InterPro" id="IPR023996">
    <property type="entry name" value="TonB-dep_OMP_SusC/RagA"/>
</dbReference>
<evidence type="ECO:0000313" key="6">
    <source>
        <dbReference type="Proteomes" id="UP001208692"/>
    </source>
</evidence>
<dbReference type="InterPro" id="IPR039426">
    <property type="entry name" value="TonB-dep_rcpt-like"/>
</dbReference>
<organism evidence="3 5">
    <name type="scientific">Capnocytophaga catalasegens</name>
    <dbReference type="NCBI Taxonomy" id="1004260"/>
    <lineage>
        <taxon>Bacteria</taxon>
        <taxon>Pseudomonadati</taxon>
        <taxon>Bacteroidota</taxon>
        <taxon>Flavobacteriia</taxon>
        <taxon>Flavobacteriales</taxon>
        <taxon>Flavobacteriaceae</taxon>
        <taxon>Capnocytophaga</taxon>
    </lineage>
</organism>
<dbReference type="Proteomes" id="UP001207736">
    <property type="component" value="Unassembled WGS sequence"/>
</dbReference>
<comment type="similarity">
    <text evidence="1">Belongs to the TonB-dependent receptor family.</text>
</comment>
<evidence type="ECO:0000256" key="1">
    <source>
        <dbReference type="PROSITE-ProRule" id="PRU01360"/>
    </source>
</evidence>
<dbReference type="SUPFAM" id="SSF56935">
    <property type="entry name" value="Porins"/>
    <property type="match status" value="1"/>
</dbReference>
<keyword evidence="1" id="KW-0998">Cell outer membrane</keyword>
<comment type="subcellular location">
    <subcellularLocation>
        <location evidence="1">Cell outer membrane</location>
        <topology evidence="1">Multi-pass membrane protein</topology>
    </subcellularLocation>
</comment>
<reference evidence="3 6" key="1">
    <citation type="submission" date="2021-11" db="EMBL/GenBank/DDBJ databases">
        <title>Draft genome sequence of Capnocytophaga sp. strain KC07075 isolated from cat oral cavity.</title>
        <authorList>
            <person name="Suzuki M."/>
            <person name="Imaoka K."/>
            <person name="Kimura M."/>
            <person name="Morikawa S."/>
            <person name="Maeda K."/>
        </authorList>
    </citation>
    <scope>NUCLEOTIDE SEQUENCE</scope>
    <source>
        <strain evidence="3">KC07075</strain>
        <strain evidence="4 6">KC07079</strain>
    </source>
</reference>
<keyword evidence="1" id="KW-1134">Transmembrane beta strand</keyword>
<comment type="caution">
    <text evidence="3">The sequence shown here is derived from an EMBL/GenBank/DDBJ whole genome shotgun (WGS) entry which is preliminary data.</text>
</comment>
<keyword evidence="1" id="KW-0813">Transport</keyword>
<protein>
    <recommendedName>
        <fullName evidence="2">TonB-dependent receptor plug domain-containing protein</fullName>
    </recommendedName>
</protein>
<keyword evidence="6" id="KW-1185">Reference proteome</keyword>
<accession>A0AAV5AVY5</accession>
<dbReference type="Pfam" id="PF07715">
    <property type="entry name" value="Plug"/>
    <property type="match status" value="1"/>
</dbReference>
<evidence type="ECO:0000259" key="2">
    <source>
        <dbReference type="Pfam" id="PF07715"/>
    </source>
</evidence>
<dbReference type="InterPro" id="IPR012910">
    <property type="entry name" value="Plug_dom"/>
</dbReference>
<dbReference type="InterPro" id="IPR023997">
    <property type="entry name" value="TonB-dep_OMP_SusC/RagA_CS"/>
</dbReference>
<dbReference type="PROSITE" id="PS52016">
    <property type="entry name" value="TONB_DEPENDENT_REC_3"/>
    <property type="match status" value="1"/>
</dbReference>
<name>A0AAV5AVY5_9FLAO</name>
<dbReference type="Gene3D" id="2.170.130.10">
    <property type="entry name" value="TonB-dependent receptor, plug domain"/>
    <property type="match status" value="1"/>
</dbReference>
<dbReference type="NCBIfam" id="TIGR04056">
    <property type="entry name" value="OMP_RagA_SusC"/>
    <property type="match status" value="1"/>
</dbReference>
<dbReference type="Proteomes" id="UP001208692">
    <property type="component" value="Unassembled WGS sequence"/>
</dbReference>
<keyword evidence="1" id="KW-0472">Membrane</keyword>
<evidence type="ECO:0000313" key="3">
    <source>
        <dbReference type="EMBL" id="GJM51524.1"/>
    </source>
</evidence>
<dbReference type="NCBIfam" id="TIGR04057">
    <property type="entry name" value="SusC_RagA_signa"/>
    <property type="match status" value="1"/>
</dbReference>
<dbReference type="AlphaFoldDB" id="A0AAV5AVY5"/>
<dbReference type="EMBL" id="BQKB01000039">
    <property type="protein sequence ID" value="GJM53428.1"/>
    <property type="molecule type" value="Genomic_DNA"/>
</dbReference>
<gene>
    <name evidence="3" type="ORF">RCZ15_24970</name>
    <name evidence="4" type="ORF">RCZ16_17450</name>
</gene>
<evidence type="ECO:0000313" key="5">
    <source>
        <dbReference type="Proteomes" id="UP001207736"/>
    </source>
</evidence>